<evidence type="ECO:0000313" key="3">
    <source>
        <dbReference type="Proteomes" id="UP000663860"/>
    </source>
</evidence>
<dbReference type="PANTHER" id="PTHR12771:SF2">
    <property type="entry name" value="ELMO DOMAIN-CONTAINING PROTEIN 3"/>
    <property type="match status" value="1"/>
</dbReference>
<reference evidence="2" key="1">
    <citation type="submission" date="2021-02" db="EMBL/GenBank/DDBJ databases">
        <authorList>
            <person name="Nowell W R."/>
        </authorList>
    </citation>
    <scope>NUCLEOTIDE SEQUENCE</scope>
</reference>
<proteinExistence type="predicted"/>
<evidence type="ECO:0000313" key="2">
    <source>
        <dbReference type="EMBL" id="CAF1181419.1"/>
    </source>
</evidence>
<dbReference type="Proteomes" id="UP000663860">
    <property type="component" value="Unassembled WGS sequence"/>
</dbReference>
<protein>
    <recommendedName>
        <fullName evidence="1">ELMO domain-containing protein</fullName>
    </recommendedName>
</protein>
<feature type="domain" description="ELMO" evidence="1">
    <location>
        <begin position="195"/>
        <end position="353"/>
    </location>
</feature>
<dbReference type="InterPro" id="IPR050868">
    <property type="entry name" value="ELMO_domain-containing"/>
</dbReference>
<dbReference type="AlphaFoldDB" id="A0A814V3E8"/>
<comment type="caution">
    <text evidence="2">The sequence shown here is derived from an EMBL/GenBank/DDBJ whole genome shotgun (WGS) entry which is preliminary data.</text>
</comment>
<dbReference type="Pfam" id="PF04727">
    <property type="entry name" value="ELMO_CED12"/>
    <property type="match status" value="1"/>
</dbReference>
<dbReference type="PANTHER" id="PTHR12771">
    <property type="entry name" value="ENGULFMENT AND CELL MOTILITY"/>
    <property type="match status" value="1"/>
</dbReference>
<gene>
    <name evidence="2" type="ORF">IZO911_LOCUS27488</name>
</gene>
<dbReference type="PROSITE" id="PS51335">
    <property type="entry name" value="ELMO"/>
    <property type="match status" value="1"/>
</dbReference>
<dbReference type="InterPro" id="IPR006816">
    <property type="entry name" value="ELMO_dom"/>
</dbReference>
<organism evidence="2 3">
    <name type="scientific">Adineta steineri</name>
    <dbReference type="NCBI Taxonomy" id="433720"/>
    <lineage>
        <taxon>Eukaryota</taxon>
        <taxon>Metazoa</taxon>
        <taxon>Spiralia</taxon>
        <taxon>Gnathifera</taxon>
        <taxon>Rotifera</taxon>
        <taxon>Eurotatoria</taxon>
        <taxon>Bdelloidea</taxon>
        <taxon>Adinetida</taxon>
        <taxon>Adinetidae</taxon>
        <taxon>Adineta</taxon>
    </lineage>
</organism>
<dbReference type="EMBL" id="CAJNOE010000374">
    <property type="protein sequence ID" value="CAF1181419.1"/>
    <property type="molecule type" value="Genomic_DNA"/>
</dbReference>
<name>A0A814V3E8_9BILA</name>
<sequence length="385" mass="45405">MADIEDIGFELSTIVEQSTDGFESCPSPPPPFHRNINEQEIIVQPPITFIDQEQINPIKNIVPFDNIGFELSTIVEQSTDGFESCPSPPPPFHRNINEQEIIVQPPITFIDQEQINPIKNIVPFDSIFFSDAKNYLFETTTDESSILNETTKKSNNNFFQRFINFFRSNHNLEFHRQCQQLLNLTKYPCDMSDTIHLRILYTIYRRLTSSNEIFYTTYGSHWENIGFQSTNPETDFRSTGLFSIFFLLYFVDSMYLPLAKQIYQFSLDPLQQFPFCCIGINLANILIKYLRQTLTSQKSMQKLLNENTIIDLIGKLFIALYLNFYLIWRNNSYTIEHTQQVLSELEKILFNRPKTLVEEFDDYFRKRQEYRAQQYEFKQTNDNLI</sequence>
<accession>A0A814V3E8</accession>
<evidence type="ECO:0000259" key="1">
    <source>
        <dbReference type="PROSITE" id="PS51335"/>
    </source>
</evidence>